<keyword evidence="6 10" id="KW-1133">Transmembrane helix</keyword>
<dbReference type="FunFam" id="3.40.50.720:FF:000143">
    <property type="entry name" value="Fatty acyl-CoA reductase"/>
    <property type="match status" value="1"/>
</dbReference>
<reference evidence="13" key="1">
    <citation type="submission" date="2021-12" db="EMBL/GenBank/DDBJ databases">
        <authorList>
            <person name="King R."/>
        </authorList>
    </citation>
    <scope>NUCLEOTIDE SEQUENCE</scope>
</reference>
<dbReference type="GO" id="GO:0102965">
    <property type="term" value="F:alcohol-forming long-chain fatty acyl-CoA reductase activity"/>
    <property type="evidence" value="ECO:0007669"/>
    <property type="project" value="UniProtKB-EC"/>
</dbReference>
<evidence type="ECO:0000256" key="8">
    <source>
        <dbReference type="ARBA" id="ARBA00023136"/>
    </source>
</evidence>
<dbReference type="CDD" id="cd05236">
    <property type="entry name" value="FAR-N_SDR_e"/>
    <property type="match status" value="1"/>
</dbReference>
<evidence type="ECO:0000256" key="4">
    <source>
        <dbReference type="ARBA" id="ARBA00022692"/>
    </source>
</evidence>
<evidence type="ECO:0000256" key="2">
    <source>
        <dbReference type="ARBA" id="ARBA00005928"/>
    </source>
</evidence>
<evidence type="ECO:0000313" key="13">
    <source>
        <dbReference type="EMBL" id="CAG9794360.1"/>
    </source>
</evidence>
<feature type="transmembrane region" description="Helical" evidence="10">
    <location>
        <begin position="469"/>
        <end position="489"/>
    </location>
</feature>
<comment type="function">
    <text evidence="10">Catalyzes the reduction of fatty acyl-CoA to fatty alcohols.</text>
</comment>
<dbReference type="Pfam" id="PF07993">
    <property type="entry name" value="NAD_binding_4"/>
    <property type="match status" value="1"/>
</dbReference>
<accession>A0A9N9RDY1</accession>
<dbReference type="PANTHER" id="PTHR11011">
    <property type="entry name" value="MALE STERILITY PROTEIN 2-RELATED"/>
    <property type="match status" value="1"/>
</dbReference>
<dbReference type="Pfam" id="PF03015">
    <property type="entry name" value="Sterile"/>
    <property type="match status" value="1"/>
</dbReference>
<evidence type="ECO:0000259" key="11">
    <source>
        <dbReference type="Pfam" id="PF03015"/>
    </source>
</evidence>
<reference evidence="13" key="2">
    <citation type="submission" date="2022-10" db="EMBL/GenBank/DDBJ databases">
        <authorList>
            <consortium name="ENA_rothamsted_submissions"/>
            <consortium name="culmorum"/>
            <person name="King R."/>
        </authorList>
    </citation>
    <scope>NUCLEOTIDE SEQUENCE</scope>
</reference>
<dbReference type="CDD" id="cd09071">
    <property type="entry name" value="FAR_C"/>
    <property type="match status" value="1"/>
</dbReference>
<comment type="subcellular location">
    <subcellularLocation>
        <location evidence="1">Membrane</location>
        <topology evidence="1">Multi-pass membrane protein</topology>
    </subcellularLocation>
</comment>
<keyword evidence="10" id="KW-0560">Oxidoreductase</keyword>
<dbReference type="SUPFAM" id="SSF51735">
    <property type="entry name" value="NAD(P)-binding Rossmann-fold domains"/>
    <property type="match status" value="1"/>
</dbReference>
<evidence type="ECO:0000256" key="7">
    <source>
        <dbReference type="ARBA" id="ARBA00023098"/>
    </source>
</evidence>
<gene>
    <name evidence="13" type="ORF">DIATSA_LOCUS11742</name>
</gene>
<dbReference type="InterPro" id="IPR026055">
    <property type="entry name" value="FAR"/>
</dbReference>
<evidence type="ECO:0000256" key="3">
    <source>
        <dbReference type="ARBA" id="ARBA00022516"/>
    </source>
</evidence>
<proteinExistence type="inferred from homology"/>
<dbReference type="PANTHER" id="PTHR11011:SF116">
    <property type="entry name" value="FATTY ACYL-COA REDUCTASE CG5065-RELATED"/>
    <property type="match status" value="1"/>
</dbReference>
<name>A0A9N9RDY1_9NEOP</name>
<evidence type="ECO:0000256" key="10">
    <source>
        <dbReference type="RuleBase" id="RU363097"/>
    </source>
</evidence>
<dbReference type="InterPro" id="IPR033640">
    <property type="entry name" value="FAR_C"/>
</dbReference>
<keyword evidence="14" id="KW-1185">Reference proteome</keyword>
<keyword evidence="7 10" id="KW-0443">Lipid metabolism</keyword>
<dbReference type="GO" id="GO:0016020">
    <property type="term" value="C:membrane"/>
    <property type="evidence" value="ECO:0007669"/>
    <property type="project" value="UniProtKB-SubCell"/>
</dbReference>
<comment type="similarity">
    <text evidence="2 10">Belongs to the fatty acyl-CoA reductase family.</text>
</comment>
<evidence type="ECO:0000313" key="14">
    <source>
        <dbReference type="Proteomes" id="UP001153714"/>
    </source>
</evidence>
<evidence type="ECO:0000256" key="1">
    <source>
        <dbReference type="ARBA" id="ARBA00004141"/>
    </source>
</evidence>
<comment type="catalytic activity">
    <reaction evidence="9 10">
        <text>a long-chain fatty acyl-CoA + 2 NADPH + 2 H(+) = a long-chain primary fatty alcohol + 2 NADP(+) + CoA</text>
        <dbReference type="Rhea" id="RHEA:52716"/>
        <dbReference type="ChEBI" id="CHEBI:15378"/>
        <dbReference type="ChEBI" id="CHEBI:57287"/>
        <dbReference type="ChEBI" id="CHEBI:57783"/>
        <dbReference type="ChEBI" id="CHEBI:58349"/>
        <dbReference type="ChEBI" id="CHEBI:77396"/>
        <dbReference type="ChEBI" id="CHEBI:83139"/>
        <dbReference type="EC" id="1.2.1.84"/>
    </reaction>
</comment>
<feature type="domain" description="Fatty acyl-CoA reductase C-terminal" evidence="11">
    <location>
        <begin position="360"/>
        <end position="454"/>
    </location>
</feature>
<dbReference type="GO" id="GO:0005777">
    <property type="term" value="C:peroxisome"/>
    <property type="evidence" value="ECO:0007669"/>
    <property type="project" value="TreeGrafter"/>
</dbReference>
<keyword evidence="4 10" id="KW-0812">Transmembrane</keyword>
<dbReference type="AlphaFoldDB" id="A0A9N9RDY1"/>
<keyword evidence="8 10" id="KW-0472">Membrane</keyword>
<dbReference type="EC" id="1.2.1.84" evidence="10"/>
<keyword evidence="3 10" id="KW-0444">Lipid biosynthesis</keyword>
<organism evidence="13 14">
    <name type="scientific">Diatraea saccharalis</name>
    <name type="common">sugarcane borer</name>
    <dbReference type="NCBI Taxonomy" id="40085"/>
    <lineage>
        <taxon>Eukaryota</taxon>
        <taxon>Metazoa</taxon>
        <taxon>Ecdysozoa</taxon>
        <taxon>Arthropoda</taxon>
        <taxon>Hexapoda</taxon>
        <taxon>Insecta</taxon>
        <taxon>Pterygota</taxon>
        <taxon>Neoptera</taxon>
        <taxon>Endopterygota</taxon>
        <taxon>Lepidoptera</taxon>
        <taxon>Glossata</taxon>
        <taxon>Ditrysia</taxon>
        <taxon>Pyraloidea</taxon>
        <taxon>Crambidae</taxon>
        <taxon>Crambinae</taxon>
        <taxon>Diatraea</taxon>
    </lineage>
</organism>
<feature type="domain" description="Thioester reductase (TE)" evidence="12">
    <location>
        <begin position="20"/>
        <end position="289"/>
    </location>
</feature>
<dbReference type="EMBL" id="OU893337">
    <property type="protein sequence ID" value="CAG9794360.1"/>
    <property type="molecule type" value="Genomic_DNA"/>
</dbReference>
<sequence length="510" mass="58155">MMSCEKPQIPQFYAGRSVFITGATGFVGQVLVERLLYTCPDIERLFLLLREKKNCGPMQRLRLLKDSPVFDNVRQKNPSQLEKLTVVSGDITKPQLGLQQESIDLLQNVSVVFHSAATIKFEEPFATAVEQNIKPVTKIMELCDNLPNMEAFVYVSTAYSNAELTVVEERVYSPPVPLKNHLALVDNATPEQLSNITQECIAPKPNTYTYSKAMAEVVVQEHTGRTYSAAIFRPTIVVSAMRHPHAGWVQGLNGPSGVVASAGKGLLHVLHARGSARADMLPVDIAVDTLIAVAWETATDRIPEVRVYNCSSSENPTTWSQFEDGIRRNMREHPFDNAFWWPCGSSIENWFVYKILEFLLHTMPLYIAEYVMLLLGTKSRINMITLNSRLQGMNSVLAFFSKREWKFDTRNVQMLRRRLTPQDAAIYNLDPNTIDWNEHYKNFVKGVRKYLLKERDEDIEKAKHHMRKLYFLHLTVLVVFIFLILRTVMQLTNTQKVIWSIGGLIDALLY</sequence>
<dbReference type="GO" id="GO:0080019">
    <property type="term" value="F:alcohol-forming very long-chain fatty acyl-CoA reductase activity"/>
    <property type="evidence" value="ECO:0007669"/>
    <property type="project" value="InterPro"/>
</dbReference>
<evidence type="ECO:0000256" key="9">
    <source>
        <dbReference type="ARBA" id="ARBA00052530"/>
    </source>
</evidence>
<evidence type="ECO:0000259" key="12">
    <source>
        <dbReference type="Pfam" id="PF07993"/>
    </source>
</evidence>
<evidence type="ECO:0000256" key="6">
    <source>
        <dbReference type="ARBA" id="ARBA00022989"/>
    </source>
</evidence>
<keyword evidence="5 10" id="KW-0521">NADP</keyword>
<protein>
    <recommendedName>
        <fullName evidence="10">Fatty acyl-CoA reductase</fullName>
        <ecNumber evidence="10">1.2.1.84</ecNumber>
    </recommendedName>
</protein>
<evidence type="ECO:0000256" key="5">
    <source>
        <dbReference type="ARBA" id="ARBA00022857"/>
    </source>
</evidence>
<dbReference type="Proteomes" id="UP001153714">
    <property type="component" value="Chromosome 6"/>
</dbReference>
<dbReference type="Gene3D" id="3.40.50.720">
    <property type="entry name" value="NAD(P)-binding Rossmann-like Domain"/>
    <property type="match status" value="1"/>
</dbReference>
<dbReference type="InterPro" id="IPR036291">
    <property type="entry name" value="NAD(P)-bd_dom_sf"/>
</dbReference>
<dbReference type="OrthoDB" id="429813at2759"/>
<dbReference type="InterPro" id="IPR013120">
    <property type="entry name" value="FAR_NAD-bd"/>
</dbReference>
<dbReference type="GO" id="GO:0035336">
    <property type="term" value="P:long-chain fatty-acyl-CoA metabolic process"/>
    <property type="evidence" value="ECO:0007669"/>
    <property type="project" value="TreeGrafter"/>
</dbReference>